<accession>L0K1M2</accession>
<name>L0K1M2_9EURY</name>
<dbReference type="Pfam" id="PF12804">
    <property type="entry name" value="NTP_transf_3"/>
    <property type="match status" value="1"/>
</dbReference>
<keyword evidence="2" id="KW-0808">Transferase</keyword>
<dbReference type="KEGG" id="nou:Natoc_3135"/>
<feature type="domain" description="MobA-like NTP transferase" evidence="1">
    <location>
        <begin position="27"/>
        <end position="186"/>
    </location>
</feature>
<reference evidence="2 3" key="1">
    <citation type="submission" date="2012-11" db="EMBL/GenBank/DDBJ databases">
        <title>FINISHED of Natronococcus occultus SP4, DSM 3396.</title>
        <authorList>
            <consortium name="DOE Joint Genome Institute"/>
            <person name="Eisen J."/>
            <person name="Huntemann M."/>
            <person name="Wei C.-L."/>
            <person name="Han J."/>
            <person name="Detter J.C."/>
            <person name="Han C."/>
            <person name="Tapia R."/>
            <person name="Chen A."/>
            <person name="Kyrpides N."/>
            <person name="Mavromatis K."/>
            <person name="Markowitz V."/>
            <person name="Szeto E."/>
            <person name="Ivanova N."/>
            <person name="Mikhailova N."/>
            <person name="Ovchinnikova G."/>
            <person name="Pagani I."/>
            <person name="Pati A."/>
            <person name="Goodwin L."/>
            <person name="Nordberg H.P."/>
            <person name="Cantor M.N."/>
            <person name="Hua S.X."/>
            <person name="Woyke T."/>
            <person name="Eisen J."/>
            <person name="Klenk H.-P."/>
            <person name="Klenk H.-P."/>
        </authorList>
    </citation>
    <scope>NUCLEOTIDE SEQUENCE [LARGE SCALE GENOMIC DNA]</scope>
    <source>
        <strain evidence="2 3">SP4</strain>
    </source>
</reference>
<proteinExistence type="predicted"/>
<sequence>MTHTDTTLPLIAPDDFDTASSDTTIAGILLAAGTSSRFGSANKLLARLDGEPVIRQAAKTLLASTLDSTTVVVGFEADRVREALRGRDVSIVENPAYDRGQATSMRTGLRAVQQSVDAVVFMLGDLPAVTPDTIDLLTDAYHAGVGDALAAAYDGDRGNPVLFDSRHFPALLTVSGDTGGRRVLLEDDASALIETEDPGTVQDLNTAADLETLDQWETDRFE</sequence>
<dbReference type="RefSeq" id="WP_015322315.1">
    <property type="nucleotide sequence ID" value="NC_019974.1"/>
</dbReference>
<protein>
    <submittedName>
        <fullName evidence="2">Putative MobA-like protein</fullName>
        <ecNumber evidence="2">2.7.7.76</ecNumber>
    </submittedName>
</protein>
<keyword evidence="2" id="KW-0548">Nucleotidyltransferase</keyword>
<dbReference type="PANTHER" id="PTHR43777">
    <property type="entry name" value="MOLYBDENUM COFACTOR CYTIDYLYLTRANSFERASE"/>
    <property type="match status" value="1"/>
</dbReference>
<dbReference type="InterPro" id="IPR025877">
    <property type="entry name" value="MobA-like_NTP_Trfase"/>
</dbReference>
<dbReference type="AlphaFoldDB" id="L0K1M2"/>
<dbReference type="Gene3D" id="3.90.550.10">
    <property type="entry name" value="Spore Coat Polysaccharide Biosynthesis Protein SpsA, Chain A"/>
    <property type="match status" value="1"/>
</dbReference>
<dbReference type="HOGENOM" id="CLU_061980_4_0_2"/>
<dbReference type="GO" id="GO:0061602">
    <property type="term" value="F:molybdenum cofactor cytidylyltransferase activity"/>
    <property type="evidence" value="ECO:0007669"/>
    <property type="project" value="UniProtKB-EC"/>
</dbReference>
<dbReference type="SUPFAM" id="SSF53448">
    <property type="entry name" value="Nucleotide-diphospho-sugar transferases"/>
    <property type="match status" value="1"/>
</dbReference>
<dbReference type="CDD" id="cd04182">
    <property type="entry name" value="GT_2_like_f"/>
    <property type="match status" value="1"/>
</dbReference>
<keyword evidence="3" id="KW-1185">Reference proteome</keyword>
<evidence type="ECO:0000313" key="3">
    <source>
        <dbReference type="Proteomes" id="UP000010878"/>
    </source>
</evidence>
<dbReference type="InterPro" id="IPR029044">
    <property type="entry name" value="Nucleotide-diphossugar_trans"/>
</dbReference>
<organism evidence="2 3">
    <name type="scientific">Natronococcus occultus SP4</name>
    <dbReference type="NCBI Taxonomy" id="694430"/>
    <lineage>
        <taxon>Archaea</taxon>
        <taxon>Methanobacteriati</taxon>
        <taxon>Methanobacteriota</taxon>
        <taxon>Stenosarchaea group</taxon>
        <taxon>Halobacteria</taxon>
        <taxon>Halobacteriales</taxon>
        <taxon>Natrialbaceae</taxon>
        <taxon>Natronococcus</taxon>
    </lineage>
</organism>
<dbReference type="STRING" id="694430.Natoc_3135"/>
<gene>
    <name evidence="2" type="ORF">Natoc_3135</name>
</gene>
<dbReference type="OrthoDB" id="28434at2157"/>
<dbReference type="EC" id="2.7.7.76" evidence="2"/>
<dbReference type="GeneID" id="14403522"/>
<dbReference type="eggNOG" id="arCOG01873">
    <property type="taxonomic scope" value="Archaea"/>
</dbReference>
<dbReference type="EMBL" id="CP003929">
    <property type="protein sequence ID" value="AGB38876.1"/>
    <property type="molecule type" value="Genomic_DNA"/>
</dbReference>
<evidence type="ECO:0000313" key="2">
    <source>
        <dbReference type="EMBL" id="AGB38876.1"/>
    </source>
</evidence>
<dbReference type="Proteomes" id="UP000010878">
    <property type="component" value="Chromosome"/>
</dbReference>
<evidence type="ECO:0000259" key="1">
    <source>
        <dbReference type="Pfam" id="PF12804"/>
    </source>
</evidence>
<dbReference type="PANTHER" id="PTHR43777:SF1">
    <property type="entry name" value="MOLYBDENUM COFACTOR CYTIDYLYLTRANSFERASE"/>
    <property type="match status" value="1"/>
</dbReference>